<keyword evidence="2 6" id="KW-0812">Transmembrane</keyword>
<feature type="transmembrane region" description="Helical" evidence="6">
    <location>
        <begin position="12"/>
        <end position="37"/>
    </location>
</feature>
<evidence type="ECO:0000313" key="8">
    <source>
        <dbReference type="EMBL" id="MYM20867.1"/>
    </source>
</evidence>
<evidence type="ECO:0000313" key="9">
    <source>
        <dbReference type="Proteomes" id="UP000469215"/>
    </source>
</evidence>
<dbReference type="Pfam" id="PF12698">
    <property type="entry name" value="ABC2_membrane_3"/>
    <property type="match status" value="1"/>
</dbReference>
<feature type="domain" description="ABC-2 type transporter transmembrane" evidence="7">
    <location>
        <begin position="20"/>
        <end position="165"/>
    </location>
</feature>
<dbReference type="PANTHER" id="PTHR43077">
    <property type="entry name" value="TRANSPORT PERMEASE YVFS-RELATED"/>
    <property type="match status" value="1"/>
</dbReference>
<dbReference type="InterPro" id="IPR011049">
    <property type="entry name" value="Serralysin-like_metalloprot_C"/>
</dbReference>
<sequence length="777" mass="79134">MALFERADSGRRVTWLSILGLVLVPVIIAAGFVFATWKADDRLSQVKAAVVNDDDGAKINGKQAPLGRQLAAGLVDSEDQDENYDWVLSDDEDATAGLKSGEYVAVVHIPKDFSKAVATTAGDDPMKAAQATIDVTSSKVSPISDAAISQAIATTARTTFNTEYTKQYLDGIYVGFNKMGDQFGEMADAAGKLDDGAKGLKEGTSGLSTGVGQLDSGVGELDKSGGQISGGAAQLASGADGLATGLTKLDKGTKQLPSQTRKLADGAGNLSDGVDQYTKGTDQMVKQLSSMGSEDSGLGKLADGADQVATGTRGVSDGIVKYRKGLEQGAEEAGDALTSGKIPSLDQAVKSGLLTKKQAAQIKAQFCPTGTQDQVCEGILKAYIAGVLSGTAGSLEGAAKGLQAEDPKSGQSLESSADKVAAVAERYAGGVHKAVSQLQEGTKQIADKQDELLAGSKQLRSGAGQLADGTDKLADGMKPLAAGVTQASDGAQQYATGAHKYAAGVGAYTGGVHKLASGTGQLAQGAEKLDQGTGKYEEGVGKFADGLDKGKDDVPSYTKTERDRMSEAVSSPIADNIDGLKGISQASSIALLLIMALWIGALITYTVVRAVSATALTSRRRSIAIMGKGLIPGIVISLMQAVILTGLSQLILTLDAGDLVKVFGLSAFAGIVFTVINYALVAWFGGVGRFVSVILVVAAVTAKVLTAVPGWLSGLAAFMPLTPAMDGITGIATGTGGAGAAFGTLLLWLLVAGGAAVAAVARKRTMGPAGLTRLAGV</sequence>
<evidence type="ECO:0000256" key="3">
    <source>
        <dbReference type="ARBA" id="ARBA00022989"/>
    </source>
</evidence>
<dbReference type="SUPFAM" id="SSF101967">
    <property type="entry name" value="Adhesin YadA, collagen-binding domain"/>
    <property type="match status" value="1"/>
</dbReference>
<evidence type="ECO:0000256" key="4">
    <source>
        <dbReference type="ARBA" id="ARBA00023136"/>
    </source>
</evidence>
<evidence type="ECO:0000256" key="2">
    <source>
        <dbReference type="ARBA" id="ARBA00022692"/>
    </source>
</evidence>
<feature type="region of interest" description="Disordered" evidence="5">
    <location>
        <begin position="253"/>
        <end position="275"/>
    </location>
</feature>
<name>A0A6N9H9Y6_9MICO</name>
<dbReference type="Gene3D" id="1.10.287.950">
    <property type="entry name" value="Methyl-accepting chemotaxis protein"/>
    <property type="match status" value="1"/>
</dbReference>
<feature type="transmembrane region" description="Helical" evidence="6">
    <location>
        <begin position="691"/>
        <end position="718"/>
    </location>
</feature>
<keyword evidence="4 6" id="KW-0472">Membrane</keyword>
<feature type="transmembrane region" description="Helical" evidence="6">
    <location>
        <begin position="738"/>
        <end position="761"/>
    </location>
</feature>
<evidence type="ECO:0000256" key="6">
    <source>
        <dbReference type="SAM" id="Phobius"/>
    </source>
</evidence>
<dbReference type="InterPro" id="IPR023908">
    <property type="entry name" value="xxxLxxG_rpt"/>
</dbReference>
<dbReference type="AlphaFoldDB" id="A0A6N9H9Y6"/>
<organism evidence="8 9">
    <name type="scientific">Brevibacterium rongguiense</name>
    <dbReference type="NCBI Taxonomy" id="2695267"/>
    <lineage>
        <taxon>Bacteria</taxon>
        <taxon>Bacillati</taxon>
        <taxon>Actinomycetota</taxon>
        <taxon>Actinomycetes</taxon>
        <taxon>Micrococcales</taxon>
        <taxon>Brevibacteriaceae</taxon>
        <taxon>Brevibacterium</taxon>
    </lineage>
</organism>
<dbReference type="EMBL" id="WWEQ01000087">
    <property type="protein sequence ID" value="MYM20867.1"/>
    <property type="molecule type" value="Genomic_DNA"/>
</dbReference>
<dbReference type="RefSeq" id="WP_160954275.1">
    <property type="nucleotide sequence ID" value="NZ_WWEQ01000087.1"/>
</dbReference>
<protein>
    <submittedName>
        <fullName evidence="8">ABC transporter permease</fullName>
    </submittedName>
</protein>
<keyword evidence="3 6" id="KW-1133">Transmembrane helix</keyword>
<comment type="subcellular location">
    <subcellularLocation>
        <location evidence="1">Membrane</location>
        <topology evidence="1">Multi-pass membrane protein</topology>
    </subcellularLocation>
</comment>
<reference evidence="8 9" key="1">
    <citation type="submission" date="2020-01" db="EMBL/GenBank/DDBJ databases">
        <authorList>
            <person name="Deng T."/>
        </authorList>
    </citation>
    <scope>NUCLEOTIDE SEQUENCE [LARGE SCALE GENOMIC DNA]</scope>
    <source>
        <strain evidence="8 9">5221</strain>
    </source>
</reference>
<evidence type="ECO:0000259" key="7">
    <source>
        <dbReference type="Pfam" id="PF12698"/>
    </source>
</evidence>
<feature type="transmembrane region" description="Helical" evidence="6">
    <location>
        <begin position="589"/>
        <end position="608"/>
    </location>
</feature>
<accession>A0A6N9H9Y6</accession>
<proteinExistence type="predicted"/>
<dbReference type="InterPro" id="IPR013525">
    <property type="entry name" value="ABC2_TM"/>
</dbReference>
<gene>
    <name evidence="8" type="ORF">GSY69_13090</name>
</gene>
<dbReference type="InterPro" id="IPR017500">
    <property type="entry name" value="Phage_infect_YhgE_N"/>
</dbReference>
<dbReference type="NCBIfam" id="TIGR03057">
    <property type="entry name" value="xxxLxxG_by_4"/>
    <property type="match status" value="6"/>
</dbReference>
<keyword evidence="9" id="KW-1185">Reference proteome</keyword>
<dbReference type="GO" id="GO:0016020">
    <property type="term" value="C:membrane"/>
    <property type="evidence" value="ECO:0007669"/>
    <property type="project" value="UniProtKB-SubCell"/>
</dbReference>
<dbReference type="PANTHER" id="PTHR43077:SF10">
    <property type="entry name" value="TRANSPORT PERMEASE PROTEIN"/>
    <property type="match status" value="1"/>
</dbReference>
<dbReference type="NCBIfam" id="TIGR03061">
    <property type="entry name" value="pip_yhgE_Nterm"/>
    <property type="match status" value="1"/>
</dbReference>
<dbReference type="GO" id="GO:0140359">
    <property type="term" value="F:ABC-type transporter activity"/>
    <property type="evidence" value="ECO:0007669"/>
    <property type="project" value="InterPro"/>
</dbReference>
<evidence type="ECO:0000256" key="1">
    <source>
        <dbReference type="ARBA" id="ARBA00004141"/>
    </source>
</evidence>
<dbReference type="Proteomes" id="UP000469215">
    <property type="component" value="Unassembled WGS sequence"/>
</dbReference>
<dbReference type="InterPro" id="IPR051328">
    <property type="entry name" value="T7SS_ABC-Transporter"/>
</dbReference>
<dbReference type="Gene3D" id="3.40.1710.10">
    <property type="entry name" value="abc type-2 transporter like domain"/>
    <property type="match status" value="1"/>
</dbReference>
<feature type="transmembrane region" description="Helical" evidence="6">
    <location>
        <begin position="629"/>
        <end position="651"/>
    </location>
</feature>
<evidence type="ECO:0000256" key="5">
    <source>
        <dbReference type="SAM" id="MobiDB-lite"/>
    </source>
</evidence>
<feature type="transmembrane region" description="Helical" evidence="6">
    <location>
        <begin position="663"/>
        <end position="684"/>
    </location>
</feature>
<comment type="caution">
    <text evidence="8">The sequence shown here is derived from an EMBL/GenBank/DDBJ whole genome shotgun (WGS) entry which is preliminary data.</text>
</comment>